<dbReference type="PROSITE" id="PS50048">
    <property type="entry name" value="ZN2_CY6_FUNGAL_2"/>
    <property type="match status" value="1"/>
</dbReference>
<sequence length="753" mass="83831">MQSWMTSRVSLAMSYQPIHPPKCANACSCCRARKVKCSGGIRCKNCIDHGKECVYPPPQRRKGKRSSSINPMLERRLEQMEALLQTTKNHDHSGQFHDPNSFQHMQAPPSPDYHRPSHSVGQYNVHEHTNYRSPDGVSIAHSHSDKISLQDTDRNLPVTSIETPRSILCTPPSTGTRPSVGPLPNIICHSEDPLTPATSRAPIDKEESILSPDNVNWEHHGPGSWLSICSNPGIKWVCERTETSGFQESAKGLTLGWTKRLKLQGSMSRHKAPELDLETAWLYSQAYFEECHYAAFGVVHRPTFEARLKSQFAQDADFEDDVSWFALRNTVYASGCRVILSKNTSITFGEAQSQAWQYFENALSVHTELLYTPTGLSAVQALALMAFYAEGLGSPALEYMICSCAARLAQSKGLHRQPARLWNLPESEIIHRNWLFWAIYCCEKAIINRSGRPSAIDDDDISCQIPTTIVSGSTIDIEIFTHAIKHAQIASQISKKLGSVSAFRRSTEDVIETVRILDQQLQQWREELPVTLRIGNSKAFLIVSGSRNRDCVLYLHFAYYGSLMAVHTIFTYPWISVIFGTEANKVFRDQVSVSTETVAQAARNIILTTRHIEINVASPAPLTFYYPMVGLINLFVSILIRPSSQAAQSDVALLDIAAGHFGHLEFMTSNELAFPFTREVAAMARATVKKAKERPATEGAASDNSWAELARPNSESWNDLDTLSALDFDMEGWNVFSAMGTAEISSLGGVSYP</sequence>
<dbReference type="SMART" id="SM00906">
    <property type="entry name" value="Fungal_trans"/>
    <property type="match status" value="1"/>
</dbReference>
<dbReference type="Proteomes" id="UP000054321">
    <property type="component" value="Unassembled WGS sequence"/>
</dbReference>
<reference evidence="6" key="2">
    <citation type="submission" date="2015-01" db="EMBL/GenBank/DDBJ databases">
        <title>Evolutionary Origins and Diversification of the Mycorrhizal Mutualists.</title>
        <authorList>
            <consortium name="DOE Joint Genome Institute"/>
            <consortium name="Mycorrhizal Genomics Consortium"/>
            <person name="Kohler A."/>
            <person name="Kuo A."/>
            <person name="Nagy L.G."/>
            <person name="Floudas D."/>
            <person name="Copeland A."/>
            <person name="Barry K.W."/>
            <person name="Cichocki N."/>
            <person name="Veneault-Fourrey C."/>
            <person name="LaButti K."/>
            <person name="Lindquist E.A."/>
            <person name="Lipzen A."/>
            <person name="Lundell T."/>
            <person name="Morin E."/>
            <person name="Murat C."/>
            <person name="Riley R."/>
            <person name="Ohm R."/>
            <person name="Sun H."/>
            <person name="Tunlid A."/>
            <person name="Henrissat B."/>
            <person name="Grigoriev I.V."/>
            <person name="Hibbett D.S."/>
            <person name="Martin F."/>
        </authorList>
    </citation>
    <scope>NUCLEOTIDE SEQUENCE [LARGE SCALE GENOMIC DNA]</scope>
    <source>
        <strain evidence="6">Zn</strain>
    </source>
</reference>
<name>A0A0C3GJ10_OIDMZ</name>
<accession>A0A0C3GJ10</accession>
<dbReference type="CDD" id="cd12148">
    <property type="entry name" value="fungal_TF_MHR"/>
    <property type="match status" value="1"/>
</dbReference>
<dbReference type="GO" id="GO:0000981">
    <property type="term" value="F:DNA-binding transcription factor activity, RNA polymerase II-specific"/>
    <property type="evidence" value="ECO:0007669"/>
    <property type="project" value="InterPro"/>
</dbReference>
<evidence type="ECO:0000313" key="5">
    <source>
        <dbReference type="EMBL" id="KIM96130.1"/>
    </source>
</evidence>
<dbReference type="InParanoid" id="A0A0C3GJ10"/>
<dbReference type="OrthoDB" id="39175at2759"/>
<evidence type="ECO:0000256" key="2">
    <source>
        <dbReference type="ARBA" id="ARBA00023242"/>
    </source>
</evidence>
<dbReference type="InterPro" id="IPR036864">
    <property type="entry name" value="Zn2-C6_fun-type_DNA-bd_sf"/>
</dbReference>
<evidence type="ECO:0000256" key="1">
    <source>
        <dbReference type="ARBA" id="ARBA00022723"/>
    </source>
</evidence>
<dbReference type="PROSITE" id="PS00463">
    <property type="entry name" value="ZN2_CY6_FUNGAL_1"/>
    <property type="match status" value="1"/>
</dbReference>
<dbReference type="PANTHER" id="PTHR46910:SF25">
    <property type="entry name" value="ABC-TRANSPORTER-REGULATING TRANSCRIPTION FACTOR"/>
    <property type="match status" value="1"/>
</dbReference>
<dbReference type="HOGENOM" id="CLU_016058_0_0_1"/>
<dbReference type="Pfam" id="PF04082">
    <property type="entry name" value="Fungal_trans"/>
    <property type="match status" value="1"/>
</dbReference>
<dbReference type="GO" id="GO:0008270">
    <property type="term" value="F:zinc ion binding"/>
    <property type="evidence" value="ECO:0007669"/>
    <property type="project" value="InterPro"/>
</dbReference>
<dbReference type="Pfam" id="PF00172">
    <property type="entry name" value="Zn_clus"/>
    <property type="match status" value="1"/>
</dbReference>
<evidence type="ECO:0000259" key="4">
    <source>
        <dbReference type="PROSITE" id="PS50048"/>
    </source>
</evidence>
<dbReference type="AlphaFoldDB" id="A0A0C3GJ10"/>
<feature type="region of interest" description="Disordered" evidence="3">
    <location>
        <begin position="128"/>
        <end position="147"/>
    </location>
</feature>
<organism evidence="5 6">
    <name type="scientific">Oidiodendron maius (strain Zn)</name>
    <dbReference type="NCBI Taxonomy" id="913774"/>
    <lineage>
        <taxon>Eukaryota</taxon>
        <taxon>Fungi</taxon>
        <taxon>Dikarya</taxon>
        <taxon>Ascomycota</taxon>
        <taxon>Pezizomycotina</taxon>
        <taxon>Leotiomycetes</taxon>
        <taxon>Leotiomycetes incertae sedis</taxon>
        <taxon>Myxotrichaceae</taxon>
        <taxon>Oidiodendron</taxon>
    </lineage>
</organism>
<dbReference type="InterPro" id="IPR001138">
    <property type="entry name" value="Zn2Cys6_DnaBD"/>
</dbReference>
<dbReference type="CDD" id="cd00067">
    <property type="entry name" value="GAL4"/>
    <property type="match status" value="1"/>
</dbReference>
<dbReference type="EMBL" id="KN832885">
    <property type="protein sequence ID" value="KIM96130.1"/>
    <property type="molecule type" value="Genomic_DNA"/>
</dbReference>
<gene>
    <name evidence="5" type="ORF">OIDMADRAFT_33513</name>
</gene>
<reference evidence="5 6" key="1">
    <citation type="submission" date="2014-04" db="EMBL/GenBank/DDBJ databases">
        <authorList>
            <consortium name="DOE Joint Genome Institute"/>
            <person name="Kuo A."/>
            <person name="Martino E."/>
            <person name="Perotto S."/>
            <person name="Kohler A."/>
            <person name="Nagy L.G."/>
            <person name="Floudas D."/>
            <person name="Copeland A."/>
            <person name="Barry K.W."/>
            <person name="Cichocki N."/>
            <person name="Veneault-Fourrey C."/>
            <person name="LaButti K."/>
            <person name="Lindquist E.A."/>
            <person name="Lipzen A."/>
            <person name="Lundell T."/>
            <person name="Morin E."/>
            <person name="Murat C."/>
            <person name="Sun H."/>
            <person name="Tunlid A."/>
            <person name="Henrissat B."/>
            <person name="Grigoriev I.V."/>
            <person name="Hibbett D.S."/>
            <person name="Martin F."/>
            <person name="Nordberg H.P."/>
            <person name="Cantor M.N."/>
            <person name="Hua S.X."/>
        </authorList>
    </citation>
    <scope>NUCLEOTIDE SEQUENCE [LARGE SCALE GENOMIC DNA]</scope>
    <source>
        <strain evidence="5 6">Zn</strain>
    </source>
</reference>
<dbReference type="SMART" id="SM00066">
    <property type="entry name" value="GAL4"/>
    <property type="match status" value="1"/>
</dbReference>
<keyword evidence="2" id="KW-0539">Nucleus</keyword>
<dbReference type="GO" id="GO:0003677">
    <property type="term" value="F:DNA binding"/>
    <property type="evidence" value="ECO:0007669"/>
    <property type="project" value="InterPro"/>
</dbReference>
<dbReference type="PANTHER" id="PTHR46910">
    <property type="entry name" value="TRANSCRIPTION FACTOR PDR1"/>
    <property type="match status" value="1"/>
</dbReference>
<evidence type="ECO:0000313" key="6">
    <source>
        <dbReference type="Proteomes" id="UP000054321"/>
    </source>
</evidence>
<dbReference type="InterPro" id="IPR007219">
    <property type="entry name" value="XnlR_reg_dom"/>
</dbReference>
<dbReference type="GO" id="GO:0006351">
    <property type="term" value="P:DNA-templated transcription"/>
    <property type="evidence" value="ECO:0007669"/>
    <property type="project" value="InterPro"/>
</dbReference>
<keyword evidence="1" id="KW-0479">Metal-binding</keyword>
<proteinExistence type="predicted"/>
<feature type="region of interest" description="Disordered" evidence="3">
    <location>
        <begin position="89"/>
        <end position="120"/>
    </location>
</feature>
<dbReference type="InterPro" id="IPR050987">
    <property type="entry name" value="AtrR-like"/>
</dbReference>
<dbReference type="SUPFAM" id="SSF57701">
    <property type="entry name" value="Zn2/Cys6 DNA-binding domain"/>
    <property type="match status" value="1"/>
</dbReference>
<feature type="domain" description="Zn(2)-C6 fungal-type" evidence="4">
    <location>
        <begin position="26"/>
        <end position="55"/>
    </location>
</feature>
<dbReference type="Gene3D" id="4.10.240.10">
    <property type="entry name" value="Zn(2)-C6 fungal-type DNA-binding domain"/>
    <property type="match status" value="1"/>
</dbReference>
<dbReference type="STRING" id="913774.A0A0C3GJ10"/>
<keyword evidence="6" id="KW-1185">Reference proteome</keyword>
<protein>
    <recommendedName>
        <fullName evidence="4">Zn(2)-C6 fungal-type domain-containing protein</fullName>
    </recommendedName>
</protein>
<evidence type="ECO:0000256" key="3">
    <source>
        <dbReference type="SAM" id="MobiDB-lite"/>
    </source>
</evidence>